<keyword evidence="1" id="KW-0812">Transmembrane</keyword>
<accession>A0A143YXQ5</accession>
<feature type="transmembrane region" description="Helical" evidence="1">
    <location>
        <begin position="6"/>
        <end position="22"/>
    </location>
</feature>
<dbReference type="Proteomes" id="UP000242754">
    <property type="component" value="Unassembled WGS sequence"/>
</dbReference>
<reference evidence="2 3" key="1">
    <citation type="submission" date="2016-02" db="EMBL/GenBank/DDBJ databases">
        <authorList>
            <person name="Wen L."/>
            <person name="He K."/>
            <person name="Yang H."/>
        </authorList>
    </citation>
    <scope>NUCLEOTIDE SEQUENCE [LARGE SCALE GENOMIC DNA]</scope>
    <source>
        <strain evidence="2">Trichococcus palustris</strain>
    </source>
</reference>
<protein>
    <recommendedName>
        <fullName evidence="4">YtxH domain-containing protein</fullName>
    </recommendedName>
</protein>
<name>A0A143YXQ5_9LACT</name>
<evidence type="ECO:0000256" key="1">
    <source>
        <dbReference type="SAM" id="Phobius"/>
    </source>
</evidence>
<evidence type="ECO:0000313" key="3">
    <source>
        <dbReference type="Proteomes" id="UP000242754"/>
    </source>
</evidence>
<keyword evidence="1" id="KW-0472">Membrane</keyword>
<gene>
    <name evidence="2" type="ORF">Tpal_2651</name>
</gene>
<dbReference type="RefSeq" id="WP_177194535.1">
    <property type="nucleotide sequence ID" value="NZ_FJNE01000010.1"/>
</dbReference>
<dbReference type="STRING" id="140314.SAMN04488076_1392"/>
<proteinExistence type="predicted"/>
<keyword evidence="3" id="KW-1185">Reference proteome</keyword>
<evidence type="ECO:0000313" key="2">
    <source>
        <dbReference type="EMBL" id="CZR01458.1"/>
    </source>
</evidence>
<dbReference type="Pfam" id="PF12732">
    <property type="entry name" value="YtxH"/>
    <property type="match status" value="1"/>
</dbReference>
<dbReference type="InterPro" id="IPR024623">
    <property type="entry name" value="YtxH"/>
</dbReference>
<keyword evidence="1" id="KW-1133">Transmembrane helix</keyword>
<evidence type="ECO:0008006" key="4">
    <source>
        <dbReference type="Google" id="ProtNLM"/>
    </source>
</evidence>
<dbReference type="EMBL" id="FJNE01000010">
    <property type="protein sequence ID" value="CZR01458.1"/>
    <property type="molecule type" value="Genomic_DNA"/>
</dbReference>
<sequence length="116" mass="12982">MGKISILVKGMVIGGGIALLMAPKTGKKFRKELAGKADHNLNKMMDYRETAMDKAEHFKMGMMENDYHGKMCMMKHGHHGKMCMMKHGHHGKMGMMENGHHGKGKSCCGNGHCKHW</sequence>
<organism evidence="2 3">
    <name type="scientific">Trichococcus palustris</name>
    <dbReference type="NCBI Taxonomy" id="140314"/>
    <lineage>
        <taxon>Bacteria</taxon>
        <taxon>Bacillati</taxon>
        <taxon>Bacillota</taxon>
        <taxon>Bacilli</taxon>
        <taxon>Lactobacillales</taxon>
        <taxon>Carnobacteriaceae</taxon>
        <taxon>Trichococcus</taxon>
    </lineage>
</organism>
<dbReference type="AlphaFoldDB" id="A0A143YXQ5"/>